<comment type="caution">
    <text evidence="12">Lacks conserved residue(s) required for the propagation of feature annotation.</text>
</comment>
<feature type="binding site" evidence="12">
    <location>
        <position position="36"/>
    </location>
    <ligand>
        <name>substrate</name>
    </ligand>
</feature>
<evidence type="ECO:0000256" key="10">
    <source>
        <dbReference type="ARBA" id="ARBA00022840"/>
    </source>
</evidence>
<dbReference type="SUPFAM" id="SSF53748">
    <property type="entry name" value="Phosphoglycerate kinase"/>
    <property type="match status" value="1"/>
</dbReference>
<dbReference type="InterPro" id="IPR001576">
    <property type="entry name" value="Phosphoglycerate_kinase"/>
</dbReference>
<dbReference type="GO" id="GO:0006096">
    <property type="term" value="P:glycolytic process"/>
    <property type="evidence" value="ECO:0007669"/>
    <property type="project" value="UniProtKB-UniRule"/>
</dbReference>
<evidence type="ECO:0000256" key="14">
    <source>
        <dbReference type="PIRSR" id="PIRSR000724-2"/>
    </source>
</evidence>
<evidence type="ECO:0000313" key="16">
    <source>
        <dbReference type="EMBL" id="MBK9984159.1"/>
    </source>
</evidence>
<dbReference type="GO" id="GO:0043531">
    <property type="term" value="F:ADP binding"/>
    <property type="evidence" value="ECO:0007669"/>
    <property type="project" value="TreeGrafter"/>
</dbReference>
<reference evidence="16 17" key="1">
    <citation type="submission" date="2020-10" db="EMBL/GenBank/DDBJ databases">
        <title>Connecting structure to function with the recovery of over 1000 high-quality activated sludge metagenome-assembled genomes encoding full-length rRNA genes using long-read sequencing.</title>
        <authorList>
            <person name="Singleton C.M."/>
            <person name="Petriglieri F."/>
            <person name="Kristensen J.M."/>
            <person name="Kirkegaard R.H."/>
            <person name="Michaelsen T.Y."/>
            <person name="Andersen M.H."/>
            <person name="Karst S.M."/>
            <person name="Dueholm M.S."/>
            <person name="Nielsen P.H."/>
            <person name="Albertsen M."/>
        </authorList>
    </citation>
    <scope>NUCLEOTIDE SEQUENCE [LARGE SCALE GENOMIC DNA]</scope>
    <source>
        <strain evidence="16">Ribe_18-Q3-R11-54_MAXAC.273</strain>
    </source>
</reference>
<dbReference type="GO" id="GO:0004618">
    <property type="term" value="F:phosphoglycerate kinase activity"/>
    <property type="evidence" value="ECO:0007669"/>
    <property type="project" value="UniProtKB-UniRule"/>
</dbReference>
<organism evidence="16 17">
    <name type="scientific">Candidatus Opimibacter skivensis</name>
    <dbReference type="NCBI Taxonomy" id="2982028"/>
    <lineage>
        <taxon>Bacteria</taxon>
        <taxon>Pseudomonadati</taxon>
        <taxon>Bacteroidota</taxon>
        <taxon>Saprospiria</taxon>
        <taxon>Saprospirales</taxon>
        <taxon>Saprospiraceae</taxon>
        <taxon>Candidatus Opimibacter</taxon>
    </lineage>
</organism>
<comment type="subunit">
    <text evidence="4 12">Monomer.</text>
</comment>
<keyword evidence="8 12" id="KW-0547">Nucleotide-binding</keyword>
<evidence type="ECO:0000256" key="15">
    <source>
        <dbReference type="RuleBase" id="RU000532"/>
    </source>
</evidence>
<dbReference type="Pfam" id="PF00162">
    <property type="entry name" value="PGK"/>
    <property type="match status" value="1"/>
</dbReference>
<keyword evidence="11 12" id="KW-0324">Glycolysis</keyword>
<evidence type="ECO:0000256" key="7">
    <source>
        <dbReference type="ARBA" id="ARBA00022679"/>
    </source>
</evidence>
<dbReference type="Gene3D" id="3.40.50.1260">
    <property type="entry name" value="Phosphoglycerate kinase, N-terminal domain"/>
    <property type="match status" value="2"/>
</dbReference>
<sequence length="405" mass="43529">MKGDLNNLDVKGHKVIVRVDFNVPLDDQYNVTDDTRIRGAIPTIKYLLDKGARVILLSHFERPLKSLLPNGEIDRVKFTLNHVVPALEKLLGQKVAFFPDTIGEKVNSKVNDLQDGDILLLENTRFYAGEEKGDPVFAKQLSSLGDFYVNDAFGAAHRAHASTSVMADYFDADHKAFGFLMKSELDNAKQVLDNPKRPFIAILGGAKVSDKILLIESLLDKADKIIIGGGMAYTFIRAQGGQTGKSLVEEDKLELANQLLTKAAKLGKSIELPSDSIAADKFAADANFKNVPSNEIPEGWMGLDIGLTARFEYANHLKGAGTILWNGPMGVFEMDAFSHGTKAIAQAVADVTKTGTFSLIGGGDSVAAIHQSGLADSVSFISTGGGAMLELLEGKTLPGVAAILK</sequence>
<name>A0A9D7XP62_9BACT</name>
<accession>A0A9D7XP62</accession>
<feature type="binding site" evidence="12 14">
    <location>
        <begin position="362"/>
        <end position="365"/>
    </location>
    <ligand>
        <name>ATP</name>
        <dbReference type="ChEBI" id="CHEBI:30616"/>
    </ligand>
</feature>
<keyword evidence="9 12" id="KW-0418">Kinase</keyword>
<feature type="binding site" evidence="12">
    <location>
        <position position="125"/>
    </location>
    <ligand>
        <name>substrate</name>
    </ligand>
</feature>
<comment type="pathway">
    <text evidence="2 12">Carbohydrate degradation; glycolysis; pyruvate from D-glyceraldehyde 3-phosphate: step 2/5.</text>
</comment>
<dbReference type="PROSITE" id="PS00111">
    <property type="entry name" value="PGLYCERATE_KINASE"/>
    <property type="match status" value="1"/>
</dbReference>
<dbReference type="GO" id="GO:0005524">
    <property type="term" value="F:ATP binding"/>
    <property type="evidence" value="ECO:0007669"/>
    <property type="project" value="UniProtKB-KW"/>
</dbReference>
<dbReference type="InterPro" id="IPR036043">
    <property type="entry name" value="Phosphoglycerate_kinase_sf"/>
</dbReference>
<dbReference type="GO" id="GO:0005829">
    <property type="term" value="C:cytosol"/>
    <property type="evidence" value="ECO:0007669"/>
    <property type="project" value="UniProtKB-ARBA"/>
</dbReference>
<keyword evidence="7 12" id="KW-0808">Transferase</keyword>
<gene>
    <name evidence="12" type="primary">pgk</name>
    <name evidence="16" type="ORF">IPP15_17620</name>
</gene>
<feature type="binding site" evidence="13">
    <location>
        <begin position="59"/>
        <end position="62"/>
    </location>
    <ligand>
        <name>substrate</name>
    </ligand>
</feature>
<evidence type="ECO:0000256" key="8">
    <source>
        <dbReference type="ARBA" id="ARBA00022741"/>
    </source>
</evidence>
<evidence type="ECO:0000256" key="5">
    <source>
        <dbReference type="ARBA" id="ARBA00013061"/>
    </source>
</evidence>
<feature type="binding site" evidence="12 14">
    <location>
        <position position="211"/>
    </location>
    <ligand>
        <name>ATP</name>
        <dbReference type="ChEBI" id="CHEBI:30616"/>
    </ligand>
</feature>
<dbReference type="FunFam" id="3.40.50.1260:FF:000003">
    <property type="entry name" value="Phosphoglycerate kinase"/>
    <property type="match status" value="1"/>
</dbReference>
<feature type="binding site" evidence="13">
    <location>
        <position position="36"/>
    </location>
    <ligand>
        <name>(2R)-3-phosphoglycerate</name>
        <dbReference type="ChEBI" id="CHEBI:58272"/>
    </ligand>
</feature>
<dbReference type="PANTHER" id="PTHR11406">
    <property type="entry name" value="PHOSPHOGLYCERATE KINASE"/>
    <property type="match status" value="1"/>
</dbReference>
<dbReference type="InterPro" id="IPR015911">
    <property type="entry name" value="Phosphoglycerate_kinase_CS"/>
</dbReference>
<dbReference type="AlphaFoldDB" id="A0A9D7XP62"/>
<evidence type="ECO:0000256" key="13">
    <source>
        <dbReference type="PIRSR" id="PIRSR000724-1"/>
    </source>
</evidence>
<keyword evidence="12" id="KW-0963">Cytoplasm</keyword>
<feature type="binding site" evidence="12">
    <location>
        <position position="158"/>
    </location>
    <ligand>
        <name>substrate</name>
    </ligand>
</feature>
<evidence type="ECO:0000256" key="9">
    <source>
        <dbReference type="ARBA" id="ARBA00022777"/>
    </source>
</evidence>
<evidence type="ECO:0000256" key="3">
    <source>
        <dbReference type="ARBA" id="ARBA00008982"/>
    </source>
</evidence>
<comment type="similarity">
    <text evidence="3 12 15">Belongs to the phosphoglycerate kinase family.</text>
</comment>
<dbReference type="PRINTS" id="PR00477">
    <property type="entry name" value="PHGLYCKINASE"/>
</dbReference>
<evidence type="ECO:0000256" key="6">
    <source>
        <dbReference type="ARBA" id="ARBA00016471"/>
    </source>
</evidence>
<evidence type="ECO:0000256" key="2">
    <source>
        <dbReference type="ARBA" id="ARBA00004838"/>
    </source>
</evidence>
<feature type="binding site" evidence="12 14">
    <location>
        <position position="302"/>
    </location>
    <ligand>
        <name>ATP</name>
        <dbReference type="ChEBI" id="CHEBI:30616"/>
    </ligand>
</feature>
<feature type="binding site" evidence="12 14">
    <location>
        <position position="333"/>
    </location>
    <ligand>
        <name>ATP</name>
        <dbReference type="ChEBI" id="CHEBI:30616"/>
    </ligand>
</feature>
<feature type="binding site" evidence="13">
    <location>
        <position position="125"/>
    </location>
    <ligand>
        <name>(2R)-3-phosphoglycerate</name>
        <dbReference type="ChEBI" id="CHEBI:58272"/>
    </ligand>
</feature>
<comment type="caution">
    <text evidence="16">The sequence shown here is derived from an EMBL/GenBank/DDBJ whole genome shotgun (WGS) entry which is preliminary data.</text>
</comment>
<dbReference type="GO" id="GO:0006094">
    <property type="term" value="P:gluconeogenesis"/>
    <property type="evidence" value="ECO:0007669"/>
    <property type="project" value="TreeGrafter"/>
</dbReference>
<comment type="subcellular location">
    <subcellularLocation>
        <location evidence="12">Cytoplasm</location>
    </subcellularLocation>
</comment>
<dbReference type="PANTHER" id="PTHR11406:SF23">
    <property type="entry name" value="PHOSPHOGLYCERATE KINASE 1, CHLOROPLASTIC-RELATED"/>
    <property type="match status" value="1"/>
</dbReference>
<evidence type="ECO:0000256" key="1">
    <source>
        <dbReference type="ARBA" id="ARBA00000642"/>
    </source>
</evidence>
<evidence type="ECO:0000256" key="11">
    <source>
        <dbReference type="ARBA" id="ARBA00023152"/>
    </source>
</evidence>
<dbReference type="HAMAP" id="MF_00145">
    <property type="entry name" value="Phosphoglyc_kinase"/>
    <property type="match status" value="1"/>
</dbReference>
<dbReference type="InterPro" id="IPR015824">
    <property type="entry name" value="Phosphoglycerate_kinase_N"/>
</dbReference>
<evidence type="ECO:0000313" key="17">
    <source>
        <dbReference type="Proteomes" id="UP000808337"/>
    </source>
</evidence>
<evidence type="ECO:0000256" key="4">
    <source>
        <dbReference type="ARBA" id="ARBA00011245"/>
    </source>
</evidence>
<dbReference type="FunFam" id="3.40.50.1260:FF:000006">
    <property type="entry name" value="Phosphoglycerate kinase"/>
    <property type="match status" value="1"/>
</dbReference>
<dbReference type="EMBL" id="JADKGY010000029">
    <property type="protein sequence ID" value="MBK9984159.1"/>
    <property type="molecule type" value="Genomic_DNA"/>
</dbReference>
<comment type="catalytic activity">
    <reaction evidence="1 12 15">
        <text>(2R)-3-phosphoglycerate + ATP = (2R)-3-phospho-glyceroyl phosphate + ADP</text>
        <dbReference type="Rhea" id="RHEA:14801"/>
        <dbReference type="ChEBI" id="CHEBI:30616"/>
        <dbReference type="ChEBI" id="CHEBI:57604"/>
        <dbReference type="ChEBI" id="CHEBI:58272"/>
        <dbReference type="ChEBI" id="CHEBI:456216"/>
        <dbReference type="EC" id="2.7.2.3"/>
    </reaction>
</comment>
<dbReference type="PIRSF" id="PIRSF000724">
    <property type="entry name" value="Pgk"/>
    <property type="match status" value="1"/>
</dbReference>
<dbReference type="EC" id="2.7.2.3" evidence="5 12"/>
<protein>
    <recommendedName>
        <fullName evidence="6 12">Phosphoglycerate kinase</fullName>
        <ecNumber evidence="5 12">2.7.2.3</ecNumber>
    </recommendedName>
</protein>
<proteinExistence type="inferred from homology"/>
<dbReference type="Proteomes" id="UP000808337">
    <property type="component" value="Unassembled WGS sequence"/>
</dbReference>
<feature type="binding site" evidence="12 13">
    <location>
        <begin position="20"/>
        <end position="22"/>
    </location>
    <ligand>
        <name>substrate</name>
    </ligand>
</feature>
<feature type="binding site" evidence="13">
    <location>
        <position position="158"/>
    </location>
    <ligand>
        <name>(2R)-3-phosphoglycerate</name>
        <dbReference type="ChEBI" id="CHEBI:58272"/>
    </ligand>
</feature>
<evidence type="ECO:0000256" key="12">
    <source>
        <dbReference type="HAMAP-Rule" id="MF_00145"/>
    </source>
</evidence>
<dbReference type="CDD" id="cd00318">
    <property type="entry name" value="Phosphoglycerate_kinase"/>
    <property type="match status" value="1"/>
</dbReference>
<keyword evidence="10 12" id="KW-0067">ATP-binding</keyword>